<dbReference type="PANTHER" id="PTHR32322">
    <property type="entry name" value="INNER MEMBRANE TRANSPORTER"/>
    <property type="match status" value="1"/>
</dbReference>
<comment type="catalytic activity">
    <reaction evidence="12">
        <text>riboflavin + ATP = FMN + ADP + H(+)</text>
        <dbReference type="Rhea" id="RHEA:14357"/>
        <dbReference type="ChEBI" id="CHEBI:15378"/>
        <dbReference type="ChEBI" id="CHEBI:30616"/>
        <dbReference type="ChEBI" id="CHEBI:57986"/>
        <dbReference type="ChEBI" id="CHEBI:58210"/>
        <dbReference type="ChEBI" id="CHEBI:456216"/>
        <dbReference type="EC" id="2.7.1.26"/>
    </reaction>
</comment>
<keyword evidence="5" id="KW-0288">FMN</keyword>
<feature type="transmembrane region" description="Helical" evidence="13">
    <location>
        <begin position="38"/>
        <end position="64"/>
    </location>
</feature>
<dbReference type="SUPFAM" id="SSF82114">
    <property type="entry name" value="Riboflavin kinase-like"/>
    <property type="match status" value="1"/>
</dbReference>
<evidence type="ECO:0000256" key="3">
    <source>
        <dbReference type="ARBA" id="ARBA00012105"/>
    </source>
</evidence>
<dbReference type="GO" id="GO:0009231">
    <property type="term" value="P:riboflavin biosynthetic process"/>
    <property type="evidence" value="ECO:0007669"/>
    <property type="project" value="InterPro"/>
</dbReference>
<dbReference type="AlphaFoldDB" id="A0A1F5SB24"/>
<evidence type="ECO:0000256" key="13">
    <source>
        <dbReference type="SAM" id="Phobius"/>
    </source>
</evidence>
<organism evidence="15 16">
    <name type="scientific">Candidatus Falkowbacteria bacterium RIFCSPLOWO2_02_FULL_45_21</name>
    <dbReference type="NCBI Taxonomy" id="1797989"/>
    <lineage>
        <taxon>Bacteria</taxon>
        <taxon>Candidatus Falkowiibacteriota</taxon>
    </lineage>
</organism>
<evidence type="ECO:0000313" key="16">
    <source>
        <dbReference type="Proteomes" id="UP000178783"/>
    </source>
</evidence>
<feature type="transmembrane region" description="Helical" evidence="13">
    <location>
        <begin position="286"/>
        <end position="305"/>
    </location>
</feature>
<evidence type="ECO:0000256" key="2">
    <source>
        <dbReference type="ARBA" id="ARBA00007362"/>
    </source>
</evidence>
<keyword evidence="8" id="KW-0547">Nucleotide-binding</keyword>
<feature type="transmembrane region" description="Helical" evidence="13">
    <location>
        <begin position="229"/>
        <end position="252"/>
    </location>
</feature>
<dbReference type="InterPro" id="IPR037185">
    <property type="entry name" value="EmrE-like"/>
</dbReference>
<evidence type="ECO:0000256" key="12">
    <source>
        <dbReference type="ARBA" id="ARBA00047880"/>
    </source>
</evidence>
<dbReference type="InterPro" id="IPR050638">
    <property type="entry name" value="AA-Vitamin_Transporters"/>
</dbReference>
<keyword evidence="11 13" id="KW-0472">Membrane</keyword>
<dbReference type="SMART" id="SM00904">
    <property type="entry name" value="Flavokinase"/>
    <property type="match status" value="1"/>
</dbReference>
<feature type="transmembrane region" description="Helical" evidence="13">
    <location>
        <begin position="76"/>
        <end position="101"/>
    </location>
</feature>
<evidence type="ECO:0000256" key="6">
    <source>
        <dbReference type="ARBA" id="ARBA00022679"/>
    </source>
</evidence>
<feature type="transmembrane region" description="Helical" evidence="13">
    <location>
        <begin position="12"/>
        <end position="32"/>
    </location>
</feature>
<accession>A0A1F5SB24</accession>
<comment type="caution">
    <text evidence="15">The sequence shown here is derived from an EMBL/GenBank/DDBJ whole genome shotgun (WGS) entry which is preliminary data.</text>
</comment>
<keyword evidence="10 13" id="KW-1133">Transmembrane helix</keyword>
<dbReference type="Pfam" id="PF00892">
    <property type="entry name" value="EamA"/>
    <property type="match status" value="2"/>
</dbReference>
<dbReference type="InterPro" id="IPR015865">
    <property type="entry name" value="Riboflavin_kinase_bac/euk"/>
</dbReference>
<keyword evidence="6" id="KW-0808">Transferase</keyword>
<name>A0A1F5SB24_9BACT</name>
<feature type="domain" description="Riboflavin kinase" evidence="14">
    <location>
        <begin position="315"/>
        <end position="425"/>
    </location>
</feature>
<dbReference type="EMBL" id="MFFW01000043">
    <property type="protein sequence ID" value="OGF23930.1"/>
    <property type="molecule type" value="Genomic_DNA"/>
</dbReference>
<feature type="transmembrane region" description="Helical" evidence="13">
    <location>
        <begin position="107"/>
        <end position="125"/>
    </location>
</feature>
<comment type="subcellular location">
    <subcellularLocation>
        <location evidence="1">Membrane</location>
        <topology evidence="1">Multi-pass membrane protein</topology>
    </subcellularLocation>
</comment>
<evidence type="ECO:0000256" key="5">
    <source>
        <dbReference type="ARBA" id="ARBA00022643"/>
    </source>
</evidence>
<dbReference type="InterPro" id="IPR000620">
    <property type="entry name" value="EamA_dom"/>
</dbReference>
<dbReference type="GO" id="GO:0008531">
    <property type="term" value="F:riboflavin kinase activity"/>
    <property type="evidence" value="ECO:0007669"/>
    <property type="project" value="UniProtKB-EC"/>
</dbReference>
<dbReference type="PANTHER" id="PTHR32322:SF2">
    <property type="entry name" value="EAMA DOMAIN-CONTAINING PROTEIN"/>
    <property type="match status" value="1"/>
</dbReference>
<dbReference type="Pfam" id="PF01687">
    <property type="entry name" value="Flavokinase"/>
    <property type="match status" value="1"/>
</dbReference>
<dbReference type="Gene3D" id="2.40.30.30">
    <property type="entry name" value="Riboflavin kinase-like"/>
    <property type="match status" value="1"/>
</dbReference>
<dbReference type="EC" id="2.7.1.26" evidence="3"/>
<dbReference type="STRING" id="1797989.A3H66_03180"/>
<feature type="transmembrane region" description="Helical" evidence="13">
    <location>
        <begin position="264"/>
        <end position="280"/>
    </location>
</feature>
<evidence type="ECO:0000256" key="9">
    <source>
        <dbReference type="ARBA" id="ARBA00022840"/>
    </source>
</evidence>
<dbReference type="GO" id="GO:0016020">
    <property type="term" value="C:membrane"/>
    <property type="evidence" value="ECO:0007669"/>
    <property type="project" value="UniProtKB-SubCell"/>
</dbReference>
<keyword evidence="4" id="KW-0285">Flavoprotein</keyword>
<evidence type="ECO:0000259" key="14">
    <source>
        <dbReference type="SMART" id="SM00904"/>
    </source>
</evidence>
<dbReference type="Proteomes" id="UP000178783">
    <property type="component" value="Unassembled WGS sequence"/>
</dbReference>
<keyword evidence="9" id="KW-0067">ATP-binding</keyword>
<gene>
    <name evidence="15" type="ORF">A3H66_03180</name>
</gene>
<evidence type="ECO:0000313" key="15">
    <source>
        <dbReference type="EMBL" id="OGF23930.1"/>
    </source>
</evidence>
<dbReference type="GO" id="GO:0005524">
    <property type="term" value="F:ATP binding"/>
    <property type="evidence" value="ECO:0007669"/>
    <property type="project" value="UniProtKB-KW"/>
</dbReference>
<dbReference type="InterPro" id="IPR023465">
    <property type="entry name" value="Riboflavin_kinase_dom_sf"/>
</dbReference>
<evidence type="ECO:0000256" key="1">
    <source>
        <dbReference type="ARBA" id="ARBA00004141"/>
    </source>
</evidence>
<feature type="transmembrane region" description="Helical" evidence="13">
    <location>
        <begin position="200"/>
        <end position="217"/>
    </location>
</feature>
<protein>
    <recommendedName>
        <fullName evidence="3">riboflavin kinase</fullName>
        <ecNumber evidence="3">2.7.1.26</ecNumber>
    </recommendedName>
</protein>
<evidence type="ECO:0000256" key="10">
    <source>
        <dbReference type="ARBA" id="ARBA00022989"/>
    </source>
</evidence>
<evidence type="ECO:0000256" key="4">
    <source>
        <dbReference type="ARBA" id="ARBA00022630"/>
    </source>
</evidence>
<evidence type="ECO:0000256" key="7">
    <source>
        <dbReference type="ARBA" id="ARBA00022692"/>
    </source>
</evidence>
<dbReference type="SUPFAM" id="SSF103481">
    <property type="entry name" value="Multidrug resistance efflux transporter EmrE"/>
    <property type="match status" value="2"/>
</dbReference>
<comment type="similarity">
    <text evidence="2">Belongs to the EamA transporter family.</text>
</comment>
<evidence type="ECO:0000256" key="11">
    <source>
        <dbReference type="ARBA" id="ARBA00023136"/>
    </source>
</evidence>
<sequence>MYKTRKLDKPWILGALAIMLAAFLWSLDGVFIRPKFYIFPAGLIVLLEHALGLIVLAPFIILSWPKIKLLKTKEWAAIGWVSFFGGALGTLMITQAFFAAIGGEVTFATVVLLQKLQPVFALLLARLIIGEKLKRSFYGWAAVAILAAYFLAFGKTGLNLGEINWLDSAAFYSVIAAFAFGSSTVFGKRIVNHLDFKSTAGLRFAVTAVLMLIYSLFTGDLFKINTVGAVYWGYLALIVFTSGAAAMFIYYYGLKRVTASASTILELFWPFSAVILDYFINHNVLSWAQIAAASVLLLAFIKIVTRETAPKFEFMAKIRGGSGRGRVLGFPTINLDKTGIDINYGIYLVESRINGKIYKGLLHFGQKETFNEPVSLELYLKERLENLNDQEIKIKEIRKIRGVKRFRDAEGLKKQMEEDAKELGN</sequence>
<feature type="transmembrane region" description="Helical" evidence="13">
    <location>
        <begin position="170"/>
        <end position="188"/>
    </location>
</feature>
<reference evidence="15 16" key="1">
    <citation type="journal article" date="2016" name="Nat. Commun.">
        <title>Thousands of microbial genomes shed light on interconnected biogeochemical processes in an aquifer system.</title>
        <authorList>
            <person name="Anantharaman K."/>
            <person name="Brown C.T."/>
            <person name="Hug L.A."/>
            <person name="Sharon I."/>
            <person name="Castelle C.J."/>
            <person name="Probst A.J."/>
            <person name="Thomas B.C."/>
            <person name="Singh A."/>
            <person name="Wilkins M.J."/>
            <person name="Karaoz U."/>
            <person name="Brodie E.L."/>
            <person name="Williams K.H."/>
            <person name="Hubbard S.S."/>
            <person name="Banfield J.F."/>
        </authorList>
    </citation>
    <scope>NUCLEOTIDE SEQUENCE [LARGE SCALE GENOMIC DNA]</scope>
</reference>
<proteinExistence type="inferred from homology"/>
<evidence type="ECO:0000256" key="8">
    <source>
        <dbReference type="ARBA" id="ARBA00022741"/>
    </source>
</evidence>
<feature type="transmembrane region" description="Helical" evidence="13">
    <location>
        <begin position="137"/>
        <end position="158"/>
    </location>
</feature>
<keyword evidence="7 13" id="KW-0812">Transmembrane</keyword>